<feature type="compositionally biased region" description="Basic and acidic residues" evidence="1">
    <location>
        <begin position="36"/>
        <end position="51"/>
    </location>
</feature>
<evidence type="ECO:0000256" key="1">
    <source>
        <dbReference type="SAM" id="MobiDB-lite"/>
    </source>
</evidence>
<organism evidence="2 3">
    <name type="scientific">Cytobacillus solani</name>
    <dbReference type="NCBI Taxonomy" id="1637975"/>
    <lineage>
        <taxon>Bacteria</taxon>
        <taxon>Bacillati</taxon>
        <taxon>Bacillota</taxon>
        <taxon>Bacilli</taxon>
        <taxon>Bacillales</taxon>
        <taxon>Bacillaceae</taxon>
        <taxon>Cytobacillus</taxon>
    </lineage>
</organism>
<reference evidence="2 3" key="1">
    <citation type="submission" date="2015-09" db="EMBL/GenBank/DDBJ databases">
        <title>Genome sequencing project for genomic taxonomy and phylogenomics of Bacillus-like bacteria.</title>
        <authorList>
            <person name="Liu B."/>
            <person name="Wang J."/>
            <person name="Zhu Y."/>
            <person name="Liu G."/>
            <person name="Chen Q."/>
            <person name="Chen Z."/>
            <person name="Lan J."/>
            <person name="Che J."/>
            <person name="Ge C."/>
            <person name="Shi H."/>
            <person name="Pan Z."/>
            <person name="Liu X."/>
        </authorList>
    </citation>
    <scope>NUCLEOTIDE SEQUENCE [LARGE SCALE GENOMIC DNA]</scope>
    <source>
        <strain evidence="2 3">FJAT-18043</strain>
    </source>
</reference>
<proteinExistence type="predicted"/>
<evidence type="ECO:0000313" key="2">
    <source>
        <dbReference type="EMBL" id="KQL20163.1"/>
    </source>
</evidence>
<accession>A0A0Q3VH84</accession>
<gene>
    <name evidence="2" type="ORF">AN957_17355</name>
</gene>
<dbReference type="Proteomes" id="UP000050996">
    <property type="component" value="Unassembled WGS sequence"/>
</dbReference>
<dbReference type="STRING" id="1637975.AN957_17355"/>
<name>A0A0Q3VH84_9BACI</name>
<dbReference type="PATRIC" id="fig|1637975.4.peg.3399"/>
<dbReference type="Pfam" id="PF14005">
    <property type="entry name" value="YpjP"/>
    <property type="match status" value="1"/>
</dbReference>
<dbReference type="EMBL" id="LJIX01000006">
    <property type="protein sequence ID" value="KQL20163.1"/>
    <property type="molecule type" value="Genomic_DNA"/>
</dbReference>
<dbReference type="RefSeq" id="WP_056685337.1">
    <property type="nucleotide sequence ID" value="NZ_CP085712.1"/>
</dbReference>
<sequence length="201" mass="23503">MPNWLRKSFVVMVTILTFGLVTPSHAIFYDNSSTDKNPKRDIIEPTNEEGRSANIQSSTSEEIGHINKEEFIRKMIHEAENQSYAKFGPKIKPVIENEFSEVVLPNIEKAIQNVAEQYPEEELAFLAVTERPGGGQSEKIFHIKNETTDEDIIRFHVRRDQPPQQGYWFNFHYHTYHDQFQAHHELGTIYWDKNTPPKWMS</sequence>
<feature type="region of interest" description="Disordered" evidence="1">
    <location>
        <begin position="30"/>
        <end position="60"/>
    </location>
</feature>
<comment type="caution">
    <text evidence="2">The sequence shown here is derived from an EMBL/GenBank/DDBJ whole genome shotgun (WGS) entry which is preliminary data.</text>
</comment>
<dbReference type="AlphaFoldDB" id="A0A0Q3VH84"/>
<dbReference type="InterPro" id="IPR025616">
    <property type="entry name" value="YpjP"/>
</dbReference>
<evidence type="ECO:0000313" key="3">
    <source>
        <dbReference type="Proteomes" id="UP000050996"/>
    </source>
</evidence>
<keyword evidence="3" id="KW-1185">Reference proteome</keyword>
<protein>
    <recommendedName>
        <fullName evidence="4">Cell division protein FtsK</fullName>
    </recommendedName>
</protein>
<evidence type="ECO:0008006" key="4">
    <source>
        <dbReference type="Google" id="ProtNLM"/>
    </source>
</evidence>